<dbReference type="GO" id="GO:0008658">
    <property type="term" value="F:penicillin binding"/>
    <property type="evidence" value="ECO:0007669"/>
    <property type="project" value="InterPro"/>
</dbReference>
<evidence type="ECO:0000256" key="11">
    <source>
        <dbReference type="ARBA" id="ARBA00023268"/>
    </source>
</evidence>
<evidence type="ECO:0000256" key="7">
    <source>
        <dbReference type="ARBA" id="ARBA00022679"/>
    </source>
</evidence>
<dbReference type="InterPro" id="IPR036950">
    <property type="entry name" value="PBP_transglycosylase"/>
</dbReference>
<proteinExistence type="inferred from homology"/>
<dbReference type="InterPro" id="IPR001264">
    <property type="entry name" value="Glyco_trans_51"/>
</dbReference>
<keyword evidence="10" id="KW-0573">Peptidoglycan synthesis</keyword>
<feature type="region of interest" description="Disordered" evidence="15">
    <location>
        <begin position="703"/>
        <end position="724"/>
    </location>
</feature>
<comment type="catalytic activity">
    <reaction evidence="13">
        <text>Preferential cleavage: (Ac)2-L-Lys-D-Ala-|-D-Ala. Also transpeptidation of peptidyl-alanyl moieties that are N-acyl substituents of D-alanine.</text>
        <dbReference type="EC" id="3.4.16.4"/>
    </reaction>
</comment>
<dbReference type="GO" id="GO:0008360">
    <property type="term" value="P:regulation of cell shape"/>
    <property type="evidence" value="ECO:0007669"/>
    <property type="project" value="UniProtKB-KW"/>
</dbReference>
<dbReference type="InterPro" id="IPR023346">
    <property type="entry name" value="Lysozyme-like_dom_sf"/>
</dbReference>
<dbReference type="GO" id="GO:0030288">
    <property type="term" value="C:outer membrane-bounded periplasmic space"/>
    <property type="evidence" value="ECO:0007669"/>
    <property type="project" value="TreeGrafter"/>
</dbReference>
<evidence type="ECO:0000256" key="2">
    <source>
        <dbReference type="ARBA" id="ARBA00007090"/>
    </source>
</evidence>
<evidence type="ECO:0000256" key="10">
    <source>
        <dbReference type="ARBA" id="ARBA00022984"/>
    </source>
</evidence>
<evidence type="ECO:0000313" key="18">
    <source>
        <dbReference type="EMBL" id="MBJ7542185.1"/>
    </source>
</evidence>
<dbReference type="RefSeq" id="WP_037238035.1">
    <property type="nucleotide sequence ID" value="NZ_JAEMUK010000002.1"/>
</dbReference>
<comment type="catalytic activity">
    <reaction evidence="14">
        <text>[GlcNAc-(1-&gt;4)-Mur2Ac(oyl-L-Ala-gamma-D-Glu-L-Lys-D-Ala-D-Ala)](n)-di-trans,octa-cis-undecaprenyl diphosphate + beta-D-GlcNAc-(1-&gt;4)-Mur2Ac(oyl-L-Ala-gamma-D-Glu-L-Lys-D-Ala-D-Ala)-di-trans,octa-cis-undecaprenyl diphosphate = [GlcNAc-(1-&gt;4)-Mur2Ac(oyl-L-Ala-gamma-D-Glu-L-Lys-D-Ala-D-Ala)](n+1)-di-trans,octa-cis-undecaprenyl diphosphate + di-trans,octa-cis-undecaprenyl diphosphate + H(+)</text>
        <dbReference type="Rhea" id="RHEA:23708"/>
        <dbReference type="Rhea" id="RHEA-COMP:9602"/>
        <dbReference type="Rhea" id="RHEA-COMP:9603"/>
        <dbReference type="ChEBI" id="CHEBI:15378"/>
        <dbReference type="ChEBI" id="CHEBI:58405"/>
        <dbReference type="ChEBI" id="CHEBI:60033"/>
        <dbReference type="ChEBI" id="CHEBI:78435"/>
        <dbReference type="EC" id="2.4.99.28"/>
    </reaction>
</comment>
<keyword evidence="12" id="KW-0961">Cell wall biogenesis/degradation</keyword>
<evidence type="ECO:0000256" key="5">
    <source>
        <dbReference type="ARBA" id="ARBA00022670"/>
    </source>
</evidence>
<comment type="caution">
    <text evidence="18">The sequence shown here is derived from an EMBL/GenBank/DDBJ whole genome shotgun (WGS) entry which is preliminary data.</text>
</comment>
<comment type="similarity">
    <text evidence="2">In the C-terminal section; belongs to the transpeptidase family.</text>
</comment>
<evidence type="ECO:0000256" key="15">
    <source>
        <dbReference type="SAM" id="MobiDB-lite"/>
    </source>
</evidence>
<dbReference type="GO" id="GO:0009002">
    <property type="term" value="F:serine-type D-Ala-D-Ala carboxypeptidase activity"/>
    <property type="evidence" value="ECO:0007669"/>
    <property type="project" value="UniProtKB-EC"/>
</dbReference>
<dbReference type="InterPro" id="IPR012338">
    <property type="entry name" value="Beta-lactam/transpept-like"/>
</dbReference>
<dbReference type="Proteomes" id="UP000623250">
    <property type="component" value="Unassembled WGS sequence"/>
</dbReference>
<dbReference type="Pfam" id="PF00912">
    <property type="entry name" value="Transgly"/>
    <property type="match status" value="1"/>
</dbReference>
<dbReference type="Pfam" id="PF00905">
    <property type="entry name" value="Transpeptidase"/>
    <property type="match status" value="1"/>
</dbReference>
<evidence type="ECO:0000256" key="14">
    <source>
        <dbReference type="ARBA" id="ARBA00049902"/>
    </source>
</evidence>
<dbReference type="PANTHER" id="PTHR32282">
    <property type="entry name" value="BINDING PROTEIN TRANSPEPTIDASE, PUTATIVE-RELATED"/>
    <property type="match status" value="1"/>
</dbReference>
<reference evidence="18 19" key="1">
    <citation type="submission" date="2020-12" db="EMBL/GenBank/DDBJ databases">
        <title>Revised draft genomes of Rhodomicrobium vannielii ATCC 17100 and Rhodomicrobium udaipurense JA643.</title>
        <authorList>
            <person name="Conners E.M."/>
            <person name="Davenport E.J."/>
            <person name="Bose A."/>
        </authorList>
    </citation>
    <scope>NUCLEOTIDE SEQUENCE [LARGE SCALE GENOMIC DNA]</scope>
    <source>
        <strain evidence="18 19">JA643</strain>
    </source>
</reference>
<comment type="similarity">
    <text evidence="3">In the N-terminal section; belongs to the glycosyltransferase 51 family.</text>
</comment>
<keyword evidence="4" id="KW-0121">Carboxypeptidase</keyword>
<evidence type="ECO:0000256" key="3">
    <source>
        <dbReference type="ARBA" id="ARBA00007739"/>
    </source>
</evidence>
<dbReference type="Gene3D" id="3.40.710.10">
    <property type="entry name" value="DD-peptidase/beta-lactamase superfamily"/>
    <property type="match status" value="1"/>
</dbReference>
<keyword evidence="5" id="KW-0645">Protease</keyword>
<keyword evidence="11" id="KW-0511">Multifunctional enzyme</keyword>
<dbReference type="AlphaFoldDB" id="A0A8I1KFY5"/>
<keyword evidence="8" id="KW-0378">Hydrolase</keyword>
<dbReference type="GO" id="GO:0008955">
    <property type="term" value="F:peptidoglycan glycosyltransferase activity"/>
    <property type="evidence" value="ECO:0007669"/>
    <property type="project" value="UniProtKB-EC"/>
</dbReference>
<dbReference type="SUPFAM" id="SSF53955">
    <property type="entry name" value="Lysozyme-like"/>
    <property type="match status" value="1"/>
</dbReference>
<dbReference type="GO" id="GO:0009252">
    <property type="term" value="P:peptidoglycan biosynthetic process"/>
    <property type="evidence" value="ECO:0007669"/>
    <property type="project" value="UniProtKB-UniPathway"/>
</dbReference>
<gene>
    <name evidence="18" type="ORF">JDN41_01270</name>
</gene>
<keyword evidence="19" id="KW-1185">Reference proteome</keyword>
<protein>
    <submittedName>
        <fullName evidence="18">PBP1A family penicillin-binding protein</fullName>
    </submittedName>
</protein>
<evidence type="ECO:0000256" key="6">
    <source>
        <dbReference type="ARBA" id="ARBA00022676"/>
    </source>
</evidence>
<feature type="domain" description="Penicillin-binding protein transpeptidase" evidence="16">
    <location>
        <begin position="373"/>
        <end position="602"/>
    </location>
</feature>
<evidence type="ECO:0000256" key="13">
    <source>
        <dbReference type="ARBA" id="ARBA00034000"/>
    </source>
</evidence>
<dbReference type="InterPro" id="IPR001460">
    <property type="entry name" value="PCN-bd_Tpept"/>
</dbReference>
<dbReference type="FunFam" id="1.10.3810.10:FF:000001">
    <property type="entry name" value="Penicillin-binding protein 1A"/>
    <property type="match status" value="1"/>
</dbReference>
<feature type="domain" description="Glycosyl transferase family 51" evidence="17">
    <location>
        <begin position="118"/>
        <end position="281"/>
    </location>
</feature>
<evidence type="ECO:0000259" key="16">
    <source>
        <dbReference type="Pfam" id="PF00905"/>
    </source>
</evidence>
<organism evidence="18 19">
    <name type="scientific">Rhodomicrobium udaipurense</name>
    <dbReference type="NCBI Taxonomy" id="1202716"/>
    <lineage>
        <taxon>Bacteria</taxon>
        <taxon>Pseudomonadati</taxon>
        <taxon>Pseudomonadota</taxon>
        <taxon>Alphaproteobacteria</taxon>
        <taxon>Hyphomicrobiales</taxon>
        <taxon>Hyphomicrobiaceae</taxon>
        <taxon>Rhodomicrobium</taxon>
    </lineage>
</organism>
<evidence type="ECO:0000256" key="8">
    <source>
        <dbReference type="ARBA" id="ARBA00022801"/>
    </source>
</evidence>
<dbReference type="SUPFAM" id="SSF56601">
    <property type="entry name" value="beta-lactamase/transpeptidase-like"/>
    <property type="match status" value="1"/>
</dbReference>
<comment type="pathway">
    <text evidence="1">Cell wall biogenesis; peptidoglycan biosynthesis.</text>
</comment>
<name>A0A8I1KFY5_9HYPH</name>
<dbReference type="Gene3D" id="1.10.3810.10">
    <property type="entry name" value="Biosynthetic peptidoglycan transglycosylase-like"/>
    <property type="match status" value="1"/>
</dbReference>
<keyword evidence="6" id="KW-0328">Glycosyltransferase</keyword>
<evidence type="ECO:0000256" key="9">
    <source>
        <dbReference type="ARBA" id="ARBA00022960"/>
    </source>
</evidence>
<dbReference type="GO" id="GO:0006508">
    <property type="term" value="P:proteolysis"/>
    <property type="evidence" value="ECO:0007669"/>
    <property type="project" value="UniProtKB-KW"/>
</dbReference>
<evidence type="ECO:0000256" key="4">
    <source>
        <dbReference type="ARBA" id="ARBA00022645"/>
    </source>
</evidence>
<keyword evidence="9" id="KW-0133">Cell shape</keyword>
<accession>A0A8I1KFY5</accession>
<evidence type="ECO:0000256" key="1">
    <source>
        <dbReference type="ARBA" id="ARBA00004752"/>
    </source>
</evidence>
<evidence type="ECO:0000259" key="17">
    <source>
        <dbReference type="Pfam" id="PF00912"/>
    </source>
</evidence>
<evidence type="ECO:0000313" key="19">
    <source>
        <dbReference type="Proteomes" id="UP000623250"/>
    </source>
</evidence>
<dbReference type="UniPathway" id="UPA00219"/>
<sequence length="724" mass="80261">MRDWITKPNRRSRTINWLALDSWIDSSLYGLYARFKDSWANYNNFFQRFRVTGSRRMATEFVSEAMTLGTAGLAVVLMFELPAIELTKNPNWRTGSEFSVTFLDRYGNEIGKRGIQFSDAVPLEEIPDVLVKATMATEDRRFFDHFGIDIIGTGRAIVQNARSDTVVQGGSSLTQQLAKNLFLSSERSLQRKIREVYLALWLEAHLTKKEILKLYLDRAYLGGGTFGVEAASQFYFGKSVRDINLAEASVLAGLFKAPTKYAPHSNPAESRARTNQVLTNLVDAGFMTEGQVHAARLNAAKIIDRQEVYVPNYFLDWAFEEVQRLMKGKGEYVLTARTTVDVPLQKLAEQVIDNAFEREAKYARATQASLVSMDTDGAVRVIVGGRDYGDSQFNRATKGQRQPGSSFKPYVYLTAIESGIRPNKVYPDVAPTCGNWSPSNYGGGVSGRAMTLYEAMARSVNTIAVRLSLDVGRDKLLENVHKIGLTSVRKTCSMALGDTGIAPLDHTAGFAVFASGGKAIRPYAIVELRNTKDEVVYSRERDEPAPAQIFKREDIETLNTMLEKVVTEGSGAAARLDFTTAVGKTGTSSGPRDVWFVGFTGQYVTSVWFGNDDFSEMAAGTTGGHLSAPTWHRYMAAAHTSMDIPQIPGLPLHPRQVEERQRLSEIRRDEPGFGLGGQDAARRMPVKTQKMLISLSKLLKEAPKLQAADTQKDATLDNLPVRTQ</sequence>
<evidence type="ECO:0000256" key="12">
    <source>
        <dbReference type="ARBA" id="ARBA00023316"/>
    </source>
</evidence>
<dbReference type="EMBL" id="JAEMUK010000002">
    <property type="protein sequence ID" value="MBJ7542185.1"/>
    <property type="molecule type" value="Genomic_DNA"/>
</dbReference>
<dbReference type="NCBIfam" id="TIGR02074">
    <property type="entry name" value="PBP_1a_fam"/>
    <property type="match status" value="1"/>
</dbReference>
<dbReference type="InterPro" id="IPR050396">
    <property type="entry name" value="Glycosyltr_51/Transpeptidase"/>
</dbReference>
<dbReference type="PANTHER" id="PTHR32282:SF33">
    <property type="entry name" value="PEPTIDOGLYCAN GLYCOSYLTRANSFERASE"/>
    <property type="match status" value="1"/>
</dbReference>
<dbReference type="GO" id="GO:0071555">
    <property type="term" value="P:cell wall organization"/>
    <property type="evidence" value="ECO:0007669"/>
    <property type="project" value="UniProtKB-KW"/>
</dbReference>
<keyword evidence="7" id="KW-0808">Transferase</keyword>